<dbReference type="Proteomes" id="UP000215694">
    <property type="component" value="Unassembled WGS sequence"/>
</dbReference>
<evidence type="ECO:0000313" key="2">
    <source>
        <dbReference type="Proteomes" id="UP000215694"/>
    </source>
</evidence>
<dbReference type="InterPro" id="IPR013321">
    <property type="entry name" value="Arc_rbn_hlx_hlx"/>
</dbReference>
<proteinExistence type="predicted"/>
<protein>
    <submittedName>
        <fullName evidence="1">Ribbon-helix-helix protein, CopG family</fullName>
    </submittedName>
</protein>
<sequence>MHNKSKEKIVFTLPDSLISELDNIVQMENSNREDFAKAAFQFYITQKKKIDLKESMIKGYKEMGQINLSLAELGMTNEVSYDDSSEGNIAQGG</sequence>
<dbReference type="OrthoDB" id="1634058at2"/>
<evidence type="ECO:0000313" key="1">
    <source>
        <dbReference type="EMBL" id="RDY26110.1"/>
    </source>
</evidence>
<gene>
    <name evidence="1" type="ORF">CHL78_015005</name>
</gene>
<organism evidence="1 2">
    <name type="scientific">Romboutsia weinsteinii</name>
    <dbReference type="NCBI Taxonomy" id="2020949"/>
    <lineage>
        <taxon>Bacteria</taxon>
        <taxon>Bacillati</taxon>
        <taxon>Bacillota</taxon>
        <taxon>Clostridia</taxon>
        <taxon>Peptostreptococcales</taxon>
        <taxon>Peptostreptococcaceae</taxon>
        <taxon>Romboutsia</taxon>
    </lineage>
</organism>
<accession>A0A371J022</accession>
<dbReference type="EMBL" id="NOJY02000035">
    <property type="protein sequence ID" value="RDY26110.1"/>
    <property type="molecule type" value="Genomic_DNA"/>
</dbReference>
<reference evidence="1 2" key="1">
    <citation type="journal article" date="2017" name="Genome Announc.">
        <title>Draft Genome Sequence of Romboutsia weinsteinii sp. nov. Strain CCRI-19649(T) Isolated from Surface Water.</title>
        <authorList>
            <person name="Maheux A.F."/>
            <person name="Boudreau D.K."/>
            <person name="Berube E."/>
            <person name="Boissinot M."/>
            <person name="Cantin P."/>
            <person name="Raymond F."/>
            <person name="Corbeil J."/>
            <person name="Omar R.F."/>
            <person name="Bergeron M.G."/>
        </authorList>
    </citation>
    <scope>NUCLEOTIDE SEQUENCE [LARGE SCALE GENOMIC DNA]</scope>
    <source>
        <strain evidence="1 2">CCRI-19649</strain>
    </source>
</reference>
<name>A0A371J022_9FIRM</name>
<dbReference type="AlphaFoldDB" id="A0A371J022"/>
<dbReference type="GO" id="GO:0006355">
    <property type="term" value="P:regulation of DNA-templated transcription"/>
    <property type="evidence" value="ECO:0007669"/>
    <property type="project" value="InterPro"/>
</dbReference>
<keyword evidence="2" id="KW-1185">Reference proteome</keyword>
<dbReference type="Gene3D" id="1.10.1220.10">
    <property type="entry name" value="Met repressor-like"/>
    <property type="match status" value="1"/>
</dbReference>
<comment type="caution">
    <text evidence="1">The sequence shown here is derived from an EMBL/GenBank/DDBJ whole genome shotgun (WGS) entry which is preliminary data.</text>
</comment>
<dbReference type="RefSeq" id="WP_094368399.1">
    <property type="nucleotide sequence ID" value="NZ_NOJY02000035.1"/>
</dbReference>